<dbReference type="EMBL" id="KC012913">
    <property type="protein sequence ID" value="AFX93387.1"/>
    <property type="molecule type" value="Genomic_DNA"/>
</dbReference>
<protein>
    <submittedName>
        <fullName evidence="1">Uncharacterized protein</fullName>
    </submittedName>
</protein>
<dbReference type="Proteomes" id="UP000028568">
    <property type="component" value="Segment"/>
</dbReference>
<reference evidence="1 2" key="1">
    <citation type="journal article" date="2014" name="PLoS ONE">
        <title>Improving the Safety of Staphylococcus aureus Polyvalent Phages by Their Production on a Staphylococcus xylosus Strain.</title>
        <authorList>
            <person name="El Haddad L."/>
            <person name="Ben Abdallah N."/>
            <person name="Plante P.L."/>
            <person name="Dumaresq J."/>
            <person name="Katsarava R."/>
            <person name="Labrie S."/>
            <person name="Corbeil J."/>
            <person name="St-Gelais D."/>
            <person name="Moineau S."/>
        </authorList>
    </citation>
    <scope>NUCLEOTIDE SEQUENCE [LARGE SCALE GENOMIC DNA]</scope>
</reference>
<sequence length="112" mass="12964">MSNNKKDILEFVDEYITALRVGNEQRQHQLEEMGKEETATLTDVAKAITNLMLGVNEQMTDLEYNNELNLNILIDALYKAELINEDVLDYIQESIDKSQEEPKNEEEKGEQE</sequence>
<accession>A0A075BEB6</accession>
<proteinExistence type="predicted"/>
<dbReference type="RefSeq" id="YP_009098270.1">
    <property type="nucleotide sequence ID" value="NC_025417.1"/>
</dbReference>
<evidence type="ECO:0000313" key="2">
    <source>
        <dbReference type="Proteomes" id="UP000028568"/>
    </source>
</evidence>
<evidence type="ECO:0000313" key="1">
    <source>
        <dbReference type="EMBL" id="AFX93387.1"/>
    </source>
</evidence>
<dbReference type="SMR" id="A0A075BEB6"/>
<dbReference type="GeneID" id="22276533"/>
<organism evidence="1 2">
    <name type="scientific">Staphylococcus phage Team1</name>
    <dbReference type="NCBI Taxonomy" id="1262512"/>
    <lineage>
        <taxon>Viruses</taxon>
        <taxon>Duplodnaviria</taxon>
        <taxon>Heunggongvirae</taxon>
        <taxon>Uroviricota</taxon>
        <taxon>Caudoviricetes</taxon>
        <taxon>Herelleviridae</taxon>
        <taxon>Twortvirinae</taxon>
        <taxon>Kayvirus</taxon>
        <taxon>Kayvirus G1</taxon>
    </lineage>
</organism>
<dbReference type="KEGG" id="vg:22276533"/>
<name>A0A075BEB6_9CAUD</name>